<dbReference type="EMBL" id="CAEY01000276">
    <property type="status" value="NOT_ANNOTATED_CDS"/>
    <property type="molecule type" value="Genomic_DNA"/>
</dbReference>
<dbReference type="Proteomes" id="UP000015104">
    <property type="component" value="Unassembled WGS sequence"/>
</dbReference>
<evidence type="ECO:0000313" key="2">
    <source>
        <dbReference type="EnsemblMetazoa" id="tetur16g00800.1"/>
    </source>
</evidence>
<evidence type="ECO:0000256" key="1">
    <source>
        <dbReference type="SAM" id="Phobius"/>
    </source>
</evidence>
<organism evidence="2 3">
    <name type="scientific">Tetranychus urticae</name>
    <name type="common">Two-spotted spider mite</name>
    <dbReference type="NCBI Taxonomy" id="32264"/>
    <lineage>
        <taxon>Eukaryota</taxon>
        <taxon>Metazoa</taxon>
        <taxon>Ecdysozoa</taxon>
        <taxon>Arthropoda</taxon>
        <taxon>Chelicerata</taxon>
        <taxon>Arachnida</taxon>
        <taxon>Acari</taxon>
        <taxon>Acariformes</taxon>
        <taxon>Trombidiformes</taxon>
        <taxon>Prostigmata</taxon>
        <taxon>Eleutherengona</taxon>
        <taxon>Raphignathae</taxon>
        <taxon>Tetranychoidea</taxon>
        <taxon>Tetranychidae</taxon>
        <taxon>Tetranychus</taxon>
    </lineage>
</organism>
<dbReference type="HOGENOM" id="CLU_592293_0_0_1"/>
<name>T1KNF5_TETUR</name>
<proteinExistence type="predicted"/>
<feature type="transmembrane region" description="Helical" evidence="1">
    <location>
        <begin position="176"/>
        <end position="195"/>
    </location>
</feature>
<protein>
    <submittedName>
        <fullName evidence="2">Uncharacterized protein</fullName>
    </submittedName>
</protein>
<reference evidence="2" key="2">
    <citation type="submission" date="2015-06" db="UniProtKB">
        <authorList>
            <consortium name="EnsemblMetazoa"/>
        </authorList>
    </citation>
    <scope>IDENTIFICATION</scope>
</reference>
<dbReference type="AlphaFoldDB" id="T1KNF5"/>
<keyword evidence="1" id="KW-0472">Membrane</keyword>
<keyword evidence="1" id="KW-0812">Transmembrane</keyword>
<accession>T1KNF5</accession>
<keyword evidence="3" id="KW-1185">Reference proteome</keyword>
<evidence type="ECO:0000313" key="3">
    <source>
        <dbReference type="Proteomes" id="UP000015104"/>
    </source>
</evidence>
<dbReference type="EnsemblMetazoa" id="tetur16g00800.1">
    <property type="protein sequence ID" value="tetur16g00800.1"/>
    <property type="gene ID" value="tetur16g00800"/>
</dbReference>
<sequence length="462" mass="52639">MLKPANLNSEIFGGRASIVCFLQFKVVLVWFVPRFGLFLWFIRFEMYTYRVNDPVIIRGLVRRVRCPEYEDESVKDGFYDLARRSFLSLNSRWSASCVVMCYRYPIDGRPYTIARVSVAFNGHLLTFFGASFDRAKAQDIGCRNLVLELCLNHSSMILPSCVIGYPRIGKKSSLKFLVHLFNFPPFVVLLAMSYLDGTRGVVGSGFVIGSHEGDLHWIRRVWEVYQRHHFDAHFEVLPLNRPDFLVKYGLEGLNFHLHNELPAVGQDVVTKVLADSGLPYGLYSDLMVYSCVHANLCESDEGMVYGYLMKKLASEVSGFASDFFLDLRYRYTCSGCSGGPFVKNYLTPVVHVPYGIGLHAFLSQPLYLGSEQGLRCNRINEDFFCGASIRELDCVTYANALKMLTLGVMDRKVGVENRGLWATFLLELQQQSSYTWAWGANRMFSPSPVQWLCIFALARFVY</sequence>
<keyword evidence="1" id="KW-1133">Transmembrane helix</keyword>
<feature type="transmembrane region" description="Helical" evidence="1">
    <location>
        <begin position="16"/>
        <end position="42"/>
    </location>
</feature>
<reference evidence="3" key="1">
    <citation type="submission" date="2011-08" db="EMBL/GenBank/DDBJ databases">
        <authorList>
            <person name="Rombauts S."/>
        </authorList>
    </citation>
    <scope>NUCLEOTIDE SEQUENCE</scope>
    <source>
        <strain evidence="3">London</strain>
    </source>
</reference>